<keyword evidence="5" id="KW-1185">Reference proteome</keyword>
<name>A0ABW5PUW9_9BACI</name>
<comment type="caution">
    <text evidence="4">The sequence shown here is derived from an EMBL/GenBank/DDBJ whole genome shotgun (WGS) entry which is preliminary data.</text>
</comment>
<dbReference type="InterPro" id="IPR012912">
    <property type="entry name" value="Plasmid_pRiA4b_Orf3-like"/>
</dbReference>
<evidence type="ECO:0000259" key="1">
    <source>
        <dbReference type="Pfam" id="PF07929"/>
    </source>
</evidence>
<dbReference type="PANTHER" id="PTHR41878">
    <property type="entry name" value="LEXA REPRESSOR-RELATED"/>
    <property type="match status" value="1"/>
</dbReference>
<dbReference type="Gene3D" id="3.10.290.30">
    <property type="entry name" value="MM3350-like"/>
    <property type="match status" value="1"/>
</dbReference>
<dbReference type="InterPro" id="IPR024047">
    <property type="entry name" value="MM3350-like_sf"/>
</dbReference>
<dbReference type="Pfam" id="PF07929">
    <property type="entry name" value="PRiA4_ORF3"/>
    <property type="match status" value="1"/>
</dbReference>
<feature type="domain" description="DUF6930" evidence="2">
    <location>
        <begin position="391"/>
        <end position="511"/>
    </location>
</feature>
<organism evidence="4 5">
    <name type="scientific">Terrilactibacillus laevilacticus</name>
    <dbReference type="NCBI Taxonomy" id="1380157"/>
    <lineage>
        <taxon>Bacteria</taxon>
        <taxon>Bacillati</taxon>
        <taxon>Bacillota</taxon>
        <taxon>Bacilli</taxon>
        <taxon>Bacillales</taxon>
        <taxon>Bacillaceae</taxon>
        <taxon>Terrilactibacillus</taxon>
    </lineage>
</organism>
<evidence type="ECO:0000313" key="4">
    <source>
        <dbReference type="EMBL" id="MFD2618744.1"/>
    </source>
</evidence>
<dbReference type="InterPro" id="IPR055733">
    <property type="entry name" value="DUF7309"/>
</dbReference>
<feature type="domain" description="Plasmid pRiA4b Orf3-like" evidence="1">
    <location>
        <begin position="2"/>
        <end position="149"/>
    </location>
</feature>
<proteinExistence type="predicted"/>
<dbReference type="InterPro" id="IPR054216">
    <property type="entry name" value="DUF6930"/>
</dbReference>
<dbReference type="Pfam" id="PF22007">
    <property type="entry name" value="DUF6930"/>
    <property type="match status" value="1"/>
</dbReference>
<dbReference type="Pfam" id="PF23988">
    <property type="entry name" value="DUF7309"/>
    <property type="match status" value="1"/>
</dbReference>
<dbReference type="SUPFAM" id="SSF159941">
    <property type="entry name" value="MM3350-like"/>
    <property type="match status" value="1"/>
</dbReference>
<evidence type="ECO:0000259" key="2">
    <source>
        <dbReference type="Pfam" id="PF22007"/>
    </source>
</evidence>
<dbReference type="PANTHER" id="PTHR41878:SF1">
    <property type="entry name" value="TNPR PROTEIN"/>
    <property type="match status" value="1"/>
</dbReference>
<accession>A0ABW5PUW9</accession>
<reference evidence="5" key="1">
    <citation type="journal article" date="2019" name="Int. J. Syst. Evol. Microbiol.">
        <title>The Global Catalogue of Microorganisms (GCM) 10K type strain sequencing project: providing services to taxonomists for standard genome sequencing and annotation.</title>
        <authorList>
            <consortium name="The Broad Institute Genomics Platform"/>
            <consortium name="The Broad Institute Genome Sequencing Center for Infectious Disease"/>
            <person name="Wu L."/>
            <person name="Ma J."/>
        </authorList>
    </citation>
    <scope>NUCLEOTIDE SEQUENCE [LARGE SCALE GENOMIC DNA]</scope>
    <source>
        <strain evidence="5">TISTR 2241</strain>
    </source>
</reference>
<feature type="domain" description="DUF7309" evidence="3">
    <location>
        <begin position="188"/>
        <end position="339"/>
    </location>
</feature>
<dbReference type="Proteomes" id="UP001597458">
    <property type="component" value="Unassembled WGS sequence"/>
</dbReference>
<protein>
    <submittedName>
        <fullName evidence="4">Plasmid pRiA4b ORF-3 family protein</fullName>
    </submittedName>
</protein>
<dbReference type="EMBL" id="JBHUMR010000028">
    <property type="protein sequence ID" value="MFD2618744.1"/>
    <property type="molecule type" value="Genomic_DNA"/>
</dbReference>
<evidence type="ECO:0000313" key="5">
    <source>
        <dbReference type="Proteomes" id="UP001597458"/>
    </source>
</evidence>
<evidence type="ECO:0000259" key="3">
    <source>
        <dbReference type="Pfam" id="PF23988"/>
    </source>
</evidence>
<gene>
    <name evidence="4" type="ORF">ACFSTF_15755</name>
</gene>
<sequence>MIYQLKVTIRHMKPPVWRRVLVNGDTTFIELHKTIQSLFEWEDYHLHGFEVIRSNGETVSKKMIRIGTDDDQNEFFFLGARYDYDEKEEKINRWLNKEKDRLLYTYDYGDNWEHDIILEKVLPPEEDQTYPTCVKVKGAAPGEDSRGDWISGEVAMEEIVPNELVSEINERLVSLAKPVSIKQGKNNWGYLFKLANQFKQLEPWKVMSDNEVFVVELPDNQKVFCFVIGGINSEYGLSVFIGDEGLTTMTKIVSSGYTEEKIFEQRSLLLTFSDRSDLSNEDYKLIKKEQLTYRGKKQWPQFRSFEPGKYPWYLSDKEVEWFICILDQAIHVVQKVIAGFSLPLFGEPKLFARVVENQNETMVWKDDWMIIEDYSPVQRKKYHLMIDELQLERLKKSYRKKNQSYEVETILHRNPVQEHEGERPYFPIIFLALERKHGMIVFHKMMETNDDTGTQIQQTFMSMIESLQAIPREVFMTEKDYAVLRPLTTRLGISVLKVKHLTNIENVKRML</sequence>